<dbReference type="AlphaFoldDB" id="A0A1G6KBI5"/>
<evidence type="ECO:0000313" key="2">
    <source>
        <dbReference type="EMBL" id="SDC28432.1"/>
    </source>
</evidence>
<evidence type="ECO:0000313" key="3">
    <source>
        <dbReference type="Proteomes" id="UP000199501"/>
    </source>
</evidence>
<dbReference type="EMBL" id="FMZZ01000001">
    <property type="protein sequence ID" value="SDC28432.1"/>
    <property type="molecule type" value="Genomic_DNA"/>
</dbReference>
<keyword evidence="1" id="KW-0472">Membrane</keyword>
<organism evidence="2 3">
    <name type="scientific">Actinokineospora iranica</name>
    <dbReference type="NCBI Taxonomy" id="1271860"/>
    <lineage>
        <taxon>Bacteria</taxon>
        <taxon>Bacillati</taxon>
        <taxon>Actinomycetota</taxon>
        <taxon>Actinomycetes</taxon>
        <taxon>Pseudonocardiales</taxon>
        <taxon>Pseudonocardiaceae</taxon>
        <taxon>Actinokineospora</taxon>
    </lineage>
</organism>
<keyword evidence="3" id="KW-1185">Reference proteome</keyword>
<gene>
    <name evidence="2" type="ORF">SAMN05216174_101823</name>
</gene>
<evidence type="ECO:0000256" key="1">
    <source>
        <dbReference type="SAM" id="Phobius"/>
    </source>
</evidence>
<keyword evidence="1" id="KW-0812">Transmembrane</keyword>
<keyword evidence="1" id="KW-1133">Transmembrane helix</keyword>
<name>A0A1G6KBI5_9PSEU</name>
<reference evidence="3" key="1">
    <citation type="submission" date="2016-10" db="EMBL/GenBank/DDBJ databases">
        <authorList>
            <person name="Varghese N."/>
            <person name="Submissions S."/>
        </authorList>
    </citation>
    <scope>NUCLEOTIDE SEQUENCE [LARGE SCALE GENOMIC DNA]</scope>
    <source>
        <strain evidence="3">IBRC-M 10403</strain>
    </source>
</reference>
<evidence type="ECO:0008006" key="4">
    <source>
        <dbReference type="Google" id="ProtNLM"/>
    </source>
</evidence>
<dbReference type="RefSeq" id="WP_091448209.1">
    <property type="nucleotide sequence ID" value="NZ_FMZZ01000001.1"/>
</dbReference>
<protein>
    <recommendedName>
        <fullName evidence="4">Integral membrane protein</fullName>
    </recommendedName>
</protein>
<proteinExistence type="predicted"/>
<accession>A0A1G6KBI5</accession>
<dbReference type="STRING" id="1271860.SAMN05216174_101823"/>
<feature type="transmembrane region" description="Helical" evidence="1">
    <location>
        <begin position="38"/>
        <end position="56"/>
    </location>
</feature>
<dbReference type="OrthoDB" id="3698872at2"/>
<feature type="transmembrane region" description="Helical" evidence="1">
    <location>
        <begin position="63"/>
        <end position="82"/>
    </location>
</feature>
<sequence length="117" mass="11531">MSGRPLEVRVAAVLLAGAAVAFAGLGVARSFSDSGALRFPLGLGVLGLLAAVVVVLGRASAAALVFAAVAAVAHVLIALGGLSAWLRAASGVLAAVHGYVVVLLLTRPAREYFGGAQ</sequence>
<dbReference type="Proteomes" id="UP000199501">
    <property type="component" value="Unassembled WGS sequence"/>
</dbReference>
<feature type="transmembrane region" description="Helical" evidence="1">
    <location>
        <begin position="88"/>
        <end position="106"/>
    </location>
</feature>